<keyword evidence="3" id="KW-0418">Kinase</keyword>
<dbReference type="PANTHER" id="PTHR41299">
    <property type="entry name" value="THIAMINE PYROPHOSPHOKINASE"/>
    <property type="match status" value="1"/>
</dbReference>
<dbReference type="Pfam" id="PF04263">
    <property type="entry name" value="TPK_catalytic"/>
    <property type="match status" value="1"/>
</dbReference>
<name>A0ABW2UKV8_9RHOB</name>
<evidence type="ECO:0000256" key="5">
    <source>
        <dbReference type="NCBIfam" id="TIGR01378"/>
    </source>
</evidence>
<evidence type="ECO:0000256" key="3">
    <source>
        <dbReference type="ARBA" id="ARBA00022777"/>
    </source>
</evidence>
<dbReference type="SMART" id="SM00983">
    <property type="entry name" value="TPK_B1_binding"/>
    <property type="match status" value="1"/>
</dbReference>
<dbReference type="SUPFAM" id="SSF63999">
    <property type="entry name" value="Thiamin pyrophosphokinase, catalytic domain"/>
    <property type="match status" value="1"/>
</dbReference>
<comment type="caution">
    <text evidence="7">The sequence shown here is derived from an EMBL/GenBank/DDBJ whole genome shotgun (WGS) entry which is preliminary data.</text>
</comment>
<evidence type="ECO:0000259" key="6">
    <source>
        <dbReference type="SMART" id="SM00983"/>
    </source>
</evidence>
<dbReference type="EMBL" id="JBHTFQ010000003">
    <property type="protein sequence ID" value="MFC7703908.1"/>
    <property type="molecule type" value="Genomic_DNA"/>
</dbReference>
<dbReference type="GO" id="GO:0004788">
    <property type="term" value="F:thiamine diphosphokinase activity"/>
    <property type="evidence" value="ECO:0007669"/>
    <property type="project" value="UniProtKB-EC"/>
</dbReference>
<evidence type="ECO:0000313" key="7">
    <source>
        <dbReference type="EMBL" id="MFC7703908.1"/>
    </source>
</evidence>
<evidence type="ECO:0000256" key="4">
    <source>
        <dbReference type="ARBA" id="ARBA00022840"/>
    </source>
</evidence>
<keyword evidence="2" id="KW-0547">Nucleotide-binding</keyword>
<dbReference type="InterPro" id="IPR036759">
    <property type="entry name" value="TPK_catalytic_sf"/>
</dbReference>
<dbReference type="NCBIfam" id="TIGR01378">
    <property type="entry name" value="thi_PPkinase"/>
    <property type="match status" value="1"/>
</dbReference>
<feature type="domain" description="Thiamin pyrophosphokinase thiamin-binding" evidence="6">
    <location>
        <begin position="147"/>
        <end position="202"/>
    </location>
</feature>
<dbReference type="Proteomes" id="UP001596516">
    <property type="component" value="Unassembled WGS sequence"/>
</dbReference>
<dbReference type="InterPro" id="IPR007373">
    <property type="entry name" value="Thiamin_PyroPKinase_B1-bd"/>
</dbReference>
<dbReference type="PANTHER" id="PTHR41299:SF1">
    <property type="entry name" value="THIAMINE PYROPHOSPHOKINASE"/>
    <property type="match status" value="1"/>
</dbReference>
<protein>
    <recommendedName>
        <fullName evidence="5">Thiamine diphosphokinase</fullName>
        <ecNumber evidence="5">2.7.6.2</ecNumber>
    </recommendedName>
</protein>
<dbReference type="EC" id="2.7.6.2" evidence="5"/>
<organism evidence="7 8">
    <name type="scientific">Plastorhodobacter daqingensis</name>
    <dbReference type="NCBI Taxonomy" id="1387281"/>
    <lineage>
        <taxon>Bacteria</taxon>
        <taxon>Pseudomonadati</taxon>
        <taxon>Pseudomonadota</taxon>
        <taxon>Alphaproteobacteria</taxon>
        <taxon>Rhodobacterales</taxon>
        <taxon>Paracoccaceae</taxon>
        <taxon>Plastorhodobacter</taxon>
    </lineage>
</organism>
<dbReference type="InterPro" id="IPR036371">
    <property type="entry name" value="TPK_B1-bd_sf"/>
</dbReference>
<dbReference type="Pfam" id="PF04265">
    <property type="entry name" value="TPK_B1_binding"/>
    <property type="match status" value="1"/>
</dbReference>
<dbReference type="Gene3D" id="3.40.50.10240">
    <property type="entry name" value="Thiamin pyrophosphokinase, catalytic domain"/>
    <property type="match status" value="1"/>
</dbReference>
<gene>
    <name evidence="7" type="ORF">ACFQXB_06850</name>
</gene>
<dbReference type="RefSeq" id="WP_377401154.1">
    <property type="nucleotide sequence ID" value="NZ_JBHTFQ010000003.1"/>
</dbReference>
<proteinExistence type="predicted"/>
<keyword evidence="8" id="KW-1185">Reference proteome</keyword>
<accession>A0ABW2UKV8</accession>
<dbReference type="SUPFAM" id="SSF63862">
    <property type="entry name" value="Thiamin pyrophosphokinase, substrate-binding domain"/>
    <property type="match status" value="1"/>
</dbReference>
<reference evidence="8" key="1">
    <citation type="journal article" date="2019" name="Int. J. Syst. Evol. Microbiol.">
        <title>The Global Catalogue of Microorganisms (GCM) 10K type strain sequencing project: providing services to taxonomists for standard genome sequencing and annotation.</title>
        <authorList>
            <consortium name="The Broad Institute Genomics Platform"/>
            <consortium name="The Broad Institute Genome Sequencing Center for Infectious Disease"/>
            <person name="Wu L."/>
            <person name="Ma J."/>
        </authorList>
    </citation>
    <scope>NUCLEOTIDE SEQUENCE [LARGE SCALE GENOMIC DNA]</scope>
    <source>
        <strain evidence="8">CGMCC 1.12750</strain>
    </source>
</reference>
<evidence type="ECO:0000256" key="2">
    <source>
        <dbReference type="ARBA" id="ARBA00022741"/>
    </source>
</evidence>
<dbReference type="InterPro" id="IPR006282">
    <property type="entry name" value="Thi_PPkinase"/>
</dbReference>
<dbReference type="CDD" id="cd07995">
    <property type="entry name" value="TPK"/>
    <property type="match status" value="1"/>
</dbReference>
<sequence>MPGAIVTVRHGVTLLGAGETLPQDLAEALALAPTLVAADGGADTALSAGWMPRAVIGDFDSLGDAAQLALPASHLHRVADQDTTDFQKCLARIDAPFILAVGFLGGRLDHTLAAFTALVQHPEQACFLLGRDDICFLAPRQLSFDPGKGTRLSLFPMGPVQGESEGLRWPIAGLTFDPGQRIGTSNVVTGPVRLVFDQRRMLVILPRHCLRAALQAVVPNRP</sequence>
<evidence type="ECO:0000256" key="1">
    <source>
        <dbReference type="ARBA" id="ARBA00022679"/>
    </source>
</evidence>
<evidence type="ECO:0000313" key="8">
    <source>
        <dbReference type="Proteomes" id="UP001596516"/>
    </source>
</evidence>
<dbReference type="InterPro" id="IPR007371">
    <property type="entry name" value="TPK_catalytic"/>
</dbReference>
<keyword evidence="4" id="KW-0067">ATP-binding</keyword>
<dbReference type="InterPro" id="IPR053149">
    <property type="entry name" value="TPK"/>
</dbReference>
<keyword evidence="1 7" id="KW-0808">Transferase</keyword>